<dbReference type="Gene3D" id="2.120.10.30">
    <property type="entry name" value="TolB, C-terminal domain"/>
    <property type="match status" value="2"/>
</dbReference>
<dbReference type="GO" id="GO:0030145">
    <property type="term" value="F:manganese ion binding"/>
    <property type="evidence" value="ECO:0007669"/>
    <property type="project" value="TreeGrafter"/>
</dbReference>
<organism evidence="5 6">
    <name type="scientific">Adineta steineri</name>
    <dbReference type="NCBI Taxonomy" id="433720"/>
    <lineage>
        <taxon>Eukaryota</taxon>
        <taxon>Metazoa</taxon>
        <taxon>Spiralia</taxon>
        <taxon>Gnathifera</taxon>
        <taxon>Rotifera</taxon>
        <taxon>Eurotatoria</taxon>
        <taxon>Bdelloidea</taxon>
        <taxon>Adinetida</taxon>
        <taxon>Adinetidae</taxon>
        <taxon>Adineta</taxon>
    </lineage>
</organism>
<dbReference type="GO" id="GO:0006107">
    <property type="term" value="P:oxaloacetate metabolic process"/>
    <property type="evidence" value="ECO:0007669"/>
    <property type="project" value="TreeGrafter"/>
</dbReference>
<sequence length="546" mass="62183">MPTDWYQLNQSLNSTATTSKTSTTTTTNEISTQSQIKQKQKSKFQKFATTVAGGHRKGHELNQLYWPEGIFIDNEKSIYVADSYNHRIVKWKLNSNEGQIIAGGNGRGNQNNQLNYPTNIIYDKENNSFIISDYMNRRVIRYFDQNQTNLQIIISNIDCYGLTIDKNGLIYVSDYVNNEVRRWKQGDKKGELVAGGNGQGNHVNQLNGPHNIFIDDDYSLYISDQNNHRVMKWKKGAKEGEVVAGGNGLGNSLKQLHQPQGVIVDHLGQIYVADCWNHRIMRWCEGDKEGELVVGGNGLGKQLNQLNFPTGHCRAGQQNLAFGWLDFFVLSSPNLYRSPVQEIISVPGGVPISAIIFGGRRPEGVPLVIESFDWKHGIFLASQLKSETTAAAEHTGKQIMHAPFAMRPFVGYNFGHYIQHWLDFEKDPKNKLPKIFHVNWFRLDENKKFLWPGFGDNIRVLDWIVRRTNGEDIAEISSVGLIPKKDSINLQGLIVDWNKLMSVPKDYWKEDIDETLSWLDGQLGEDLPHDIRIQIEQQKQRISQIN</sequence>
<dbReference type="PROSITE" id="PS51125">
    <property type="entry name" value="NHL"/>
    <property type="match status" value="2"/>
</dbReference>
<dbReference type="PANTHER" id="PTHR11561:SF0">
    <property type="entry name" value="PHOSPHOENOLPYRUVATE CARBOXYKINASE [GTP]-RELATED"/>
    <property type="match status" value="1"/>
</dbReference>
<dbReference type="EMBL" id="CAJNOG010000457">
    <property type="protein sequence ID" value="CAF1251476.1"/>
    <property type="molecule type" value="Genomic_DNA"/>
</dbReference>
<proteinExistence type="predicted"/>
<dbReference type="GO" id="GO:0019543">
    <property type="term" value="P:propionate catabolic process"/>
    <property type="evidence" value="ECO:0007669"/>
    <property type="project" value="TreeGrafter"/>
</dbReference>
<dbReference type="InterPro" id="IPR001258">
    <property type="entry name" value="NHL_repeat"/>
</dbReference>
<feature type="repeat" description="NHL" evidence="2">
    <location>
        <begin position="55"/>
        <end position="94"/>
    </location>
</feature>
<dbReference type="GO" id="GO:0004613">
    <property type="term" value="F:phosphoenolpyruvate carboxykinase (GTP) activity"/>
    <property type="evidence" value="ECO:0007669"/>
    <property type="project" value="TreeGrafter"/>
</dbReference>
<dbReference type="CDD" id="cd05819">
    <property type="entry name" value="NHL"/>
    <property type="match status" value="1"/>
</dbReference>
<dbReference type="InterPro" id="IPR008209">
    <property type="entry name" value="PEP_carboxykinase_GTP"/>
</dbReference>
<dbReference type="Gene3D" id="3.90.228.20">
    <property type="match status" value="1"/>
</dbReference>
<dbReference type="SUPFAM" id="SSF63829">
    <property type="entry name" value="Calcium-dependent phosphotriesterase"/>
    <property type="match status" value="1"/>
</dbReference>
<dbReference type="Proteomes" id="UP000663845">
    <property type="component" value="Unassembled WGS sequence"/>
</dbReference>
<accession>A0A815A2H0</accession>
<dbReference type="GO" id="GO:0005525">
    <property type="term" value="F:GTP binding"/>
    <property type="evidence" value="ECO:0007669"/>
    <property type="project" value="InterPro"/>
</dbReference>
<evidence type="ECO:0000313" key="6">
    <source>
        <dbReference type="Proteomes" id="UP000663845"/>
    </source>
</evidence>
<dbReference type="InterPro" id="IPR013035">
    <property type="entry name" value="PEP_carboxykinase_C"/>
</dbReference>
<dbReference type="GO" id="GO:0006094">
    <property type="term" value="P:gluconeogenesis"/>
    <property type="evidence" value="ECO:0007669"/>
    <property type="project" value="InterPro"/>
</dbReference>
<evidence type="ECO:0000256" key="2">
    <source>
        <dbReference type="PROSITE-ProRule" id="PRU00504"/>
    </source>
</evidence>
<dbReference type="InterPro" id="IPR035077">
    <property type="entry name" value="PEP_carboxykinase_GTP_C"/>
</dbReference>
<dbReference type="PANTHER" id="PTHR11561">
    <property type="entry name" value="PHOSPHOENOLPYRUVATE CARBOXYKINASE"/>
    <property type="match status" value="1"/>
</dbReference>
<gene>
    <name evidence="5" type="ORF">JYZ213_LOCUS29641</name>
</gene>
<evidence type="ECO:0000259" key="4">
    <source>
        <dbReference type="Pfam" id="PF00821"/>
    </source>
</evidence>
<feature type="domain" description="Phosphoenolpyruvate carboxykinase C-terminal P-loop" evidence="4">
    <location>
        <begin position="344"/>
        <end position="541"/>
    </location>
</feature>
<feature type="repeat" description="NHL" evidence="2">
    <location>
        <begin position="250"/>
        <end position="280"/>
    </location>
</feature>
<dbReference type="Pfam" id="PF01436">
    <property type="entry name" value="NHL"/>
    <property type="match status" value="2"/>
</dbReference>
<evidence type="ECO:0000313" key="5">
    <source>
        <dbReference type="EMBL" id="CAF1251476.1"/>
    </source>
</evidence>
<dbReference type="GO" id="GO:0005829">
    <property type="term" value="C:cytosol"/>
    <property type="evidence" value="ECO:0007669"/>
    <property type="project" value="TreeGrafter"/>
</dbReference>
<dbReference type="AlphaFoldDB" id="A0A815A2H0"/>
<comment type="caution">
    <text evidence="5">The sequence shown here is derived from an EMBL/GenBank/DDBJ whole genome shotgun (WGS) entry which is preliminary data.</text>
</comment>
<dbReference type="GO" id="GO:0042594">
    <property type="term" value="P:response to starvation"/>
    <property type="evidence" value="ECO:0007669"/>
    <property type="project" value="TreeGrafter"/>
</dbReference>
<dbReference type="Pfam" id="PF00821">
    <property type="entry name" value="PEPCK_GTP"/>
    <property type="match status" value="1"/>
</dbReference>
<dbReference type="GO" id="GO:0071333">
    <property type="term" value="P:cellular response to glucose stimulus"/>
    <property type="evidence" value="ECO:0007669"/>
    <property type="project" value="TreeGrafter"/>
</dbReference>
<evidence type="ECO:0000256" key="3">
    <source>
        <dbReference type="SAM" id="MobiDB-lite"/>
    </source>
</evidence>
<protein>
    <recommendedName>
        <fullName evidence="4">Phosphoenolpyruvate carboxykinase C-terminal P-loop domain-containing protein</fullName>
    </recommendedName>
</protein>
<dbReference type="GO" id="GO:0033993">
    <property type="term" value="P:response to lipid"/>
    <property type="evidence" value="ECO:0007669"/>
    <property type="project" value="TreeGrafter"/>
</dbReference>
<dbReference type="Gene3D" id="2.40.10.500">
    <property type="match status" value="1"/>
</dbReference>
<feature type="region of interest" description="Disordered" evidence="3">
    <location>
        <begin position="16"/>
        <end position="37"/>
    </location>
</feature>
<evidence type="ECO:0000256" key="1">
    <source>
        <dbReference type="ARBA" id="ARBA00022737"/>
    </source>
</evidence>
<keyword evidence="1" id="KW-0677">Repeat</keyword>
<reference evidence="5" key="1">
    <citation type="submission" date="2021-02" db="EMBL/GenBank/DDBJ databases">
        <authorList>
            <person name="Nowell W R."/>
        </authorList>
    </citation>
    <scope>NUCLEOTIDE SEQUENCE</scope>
</reference>
<dbReference type="InterPro" id="IPR011042">
    <property type="entry name" value="6-blade_b-propeller_TolB-like"/>
</dbReference>
<name>A0A815A2H0_9BILA</name>
<dbReference type="SUPFAM" id="SSF53795">
    <property type="entry name" value="PEP carboxykinase-like"/>
    <property type="match status" value="1"/>
</dbReference>
<dbReference type="GO" id="GO:0046327">
    <property type="term" value="P:glycerol biosynthetic process from pyruvate"/>
    <property type="evidence" value="ECO:0007669"/>
    <property type="project" value="TreeGrafter"/>
</dbReference>